<evidence type="ECO:0000256" key="3">
    <source>
        <dbReference type="ARBA" id="ARBA00022475"/>
    </source>
</evidence>
<proteinExistence type="inferred from homology"/>
<evidence type="ECO:0000256" key="5">
    <source>
        <dbReference type="ARBA" id="ARBA00022989"/>
    </source>
</evidence>
<evidence type="ECO:0000256" key="1">
    <source>
        <dbReference type="ARBA" id="ARBA00004651"/>
    </source>
</evidence>
<name>F1TF75_9FIRM</name>
<feature type="transmembrane region" description="Helical" evidence="7">
    <location>
        <begin position="161"/>
        <end position="185"/>
    </location>
</feature>
<evidence type="ECO:0000256" key="2">
    <source>
        <dbReference type="ARBA" id="ARBA00022448"/>
    </source>
</evidence>
<evidence type="ECO:0000256" key="4">
    <source>
        <dbReference type="ARBA" id="ARBA00022692"/>
    </source>
</evidence>
<comment type="caution">
    <text evidence="9">The sequence shown here is derived from an EMBL/GenBank/DDBJ whole genome shotgun (WGS) entry which is preliminary data.</text>
</comment>
<dbReference type="Gene3D" id="1.10.3720.10">
    <property type="entry name" value="MetI-like"/>
    <property type="match status" value="1"/>
</dbReference>
<feature type="transmembrane region" description="Helical" evidence="7">
    <location>
        <begin position="206"/>
        <end position="225"/>
    </location>
</feature>
<evidence type="ECO:0000256" key="6">
    <source>
        <dbReference type="ARBA" id="ARBA00023136"/>
    </source>
</evidence>
<feature type="transmembrane region" description="Helical" evidence="7">
    <location>
        <begin position="80"/>
        <end position="101"/>
    </location>
</feature>
<keyword evidence="10" id="KW-1185">Reference proteome</keyword>
<comment type="similarity">
    <text evidence="7">Belongs to the binding-protein-dependent transport system permease family.</text>
</comment>
<sequence>MKNSLACTPKRKFRDNIGLLFISPWIIGFLAFQLYPLVASLFYSFTDYSLLSKPVFTGLKNYIDIFTVDPDFYNSIKATFIYTLIAVPGKLIFALIIAMILNSKLRFAGAYTTMYYLPSILGGSVAISILWRFLFKSDGIINMAFGKLSIPAVDWLGSPDVALFTISLLTIWQFGSSMVIFLTGLKNIPYELYEAAKIDGASSVKKFLHITVPMLTPMILFNLVMQTINAFQEFTGAFVITNGGPMKATNLMSLMIYDNAFSFFKMGYASALSWILFIVIIAMTLIIFRTSNNWVHYEDKEDF</sequence>
<keyword evidence="5 7" id="KW-1133">Transmembrane helix</keyword>
<comment type="subcellular location">
    <subcellularLocation>
        <location evidence="1 7">Cell membrane</location>
        <topology evidence="1 7">Multi-pass membrane protein</topology>
    </subcellularLocation>
</comment>
<dbReference type="PANTHER" id="PTHR30193:SF1">
    <property type="entry name" value="ABC TRANSPORTER PERMEASE PROTEIN YESP-RELATED"/>
    <property type="match status" value="1"/>
</dbReference>
<dbReference type="InterPro" id="IPR000515">
    <property type="entry name" value="MetI-like"/>
</dbReference>
<dbReference type="SUPFAM" id="SSF161098">
    <property type="entry name" value="MetI-like"/>
    <property type="match status" value="1"/>
</dbReference>
<dbReference type="Proteomes" id="UP000003860">
    <property type="component" value="Unassembled WGS sequence"/>
</dbReference>
<evidence type="ECO:0000313" key="10">
    <source>
        <dbReference type="Proteomes" id="UP000003860"/>
    </source>
</evidence>
<feature type="transmembrane region" description="Helical" evidence="7">
    <location>
        <begin position="20"/>
        <end position="45"/>
    </location>
</feature>
<dbReference type="PROSITE" id="PS50928">
    <property type="entry name" value="ABC_TM1"/>
    <property type="match status" value="1"/>
</dbReference>
<evidence type="ECO:0000259" key="8">
    <source>
        <dbReference type="PROSITE" id="PS50928"/>
    </source>
</evidence>
<keyword evidence="6 7" id="KW-0472">Membrane</keyword>
<accession>F1TF75</accession>
<dbReference type="PANTHER" id="PTHR30193">
    <property type="entry name" value="ABC TRANSPORTER PERMEASE PROTEIN"/>
    <property type="match status" value="1"/>
</dbReference>
<dbReference type="eggNOG" id="COG1175">
    <property type="taxonomic scope" value="Bacteria"/>
</dbReference>
<keyword evidence="2 7" id="KW-0813">Transport</keyword>
<keyword evidence="4 7" id="KW-0812">Transmembrane</keyword>
<feature type="transmembrane region" description="Helical" evidence="7">
    <location>
        <begin position="113"/>
        <end position="134"/>
    </location>
</feature>
<dbReference type="AlphaFoldDB" id="F1TF75"/>
<evidence type="ECO:0000256" key="7">
    <source>
        <dbReference type="RuleBase" id="RU363032"/>
    </source>
</evidence>
<dbReference type="CDD" id="cd06261">
    <property type="entry name" value="TM_PBP2"/>
    <property type="match status" value="1"/>
</dbReference>
<dbReference type="RefSeq" id="WP_004620595.1">
    <property type="nucleotide sequence ID" value="NZ_ACXX02000010.1"/>
</dbReference>
<gene>
    <name evidence="9" type="ORF">Cpap_1208</name>
</gene>
<dbReference type="InterPro" id="IPR051393">
    <property type="entry name" value="ABC_transporter_permease"/>
</dbReference>
<dbReference type="GO" id="GO:0005886">
    <property type="term" value="C:plasma membrane"/>
    <property type="evidence" value="ECO:0007669"/>
    <property type="project" value="UniProtKB-SubCell"/>
</dbReference>
<reference evidence="9" key="2">
    <citation type="submission" date="2011-01" db="EMBL/GenBank/DDBJ databases">
        <title>The Non-contiguous Finished genome of Clostridium papyrosolvens.</title>
        <authorList>
            <person name="Lucas S."/>
            <person name="Copeland A."/>
            <person name="Lapidus A."/>
            <person name="Cheng J.-F."/>
            <person name="Goodwin L."/>
            <person name="Pitluck S."/>
            <person name="Misra M."/>
            <person name="Chertkov O."/>
            <person name="Detter J.C."/>
            <person name="Han C."/>
            <person name="Tapia R."/>
            <person name="Land M."/>
            <person name="Hauser L."/>
            <person name="Kyrpides N."/>
            <person name="Ivanova N."/>
            <person name="Pagani I."/>
            <person name="Mouttaki H."/>
            <person name="He Z."/>
            <person name="Zhou J."/>
            <person name="Hemme C.L."/>
            <person name="Woyke T."/>
        </authorList>
    </citation>
    <scope>NUCLEOTIDE SEQUENCE [LARGE SCALE GENOMIC DNA]</scope>
    <source>
        <strain evidence="9">DSM 2782</strain>
    </source>
</reference>
<reference evidence="9" key="1">
    <citation type="submission" date="2009-07" db="EMBL/GenBank/DDBJ databases">
        <authorList>
            <consortium name="US DOE Joint Genome Institute (JGI-PGF)"/>
            <person name="Lucas S."/>
            <person name="Copeland A."/>
            <person name="Lapidus A."/>
            <person name="Glavina del Rio T."/>
            <person name="Tice H."/>
            <person name="Bruce D."/>
            <person name="Goodwin L."/>
            <person name="Pitluck S."/>
            <person name="Larimer F."/>
            <person name="Land M.L."/>
            <person name="Mouttaki H."/>
            <person name="He Z."/>
            <person name="Zhou J."/>
            <person name="Hemme C.L."/>
        </authorList>
    </citation>
    <scope>NUCLEOTIDE SEQUENCE</scope>
    <source>
        <strain evidence="9">DSM 2782</strain>
    </source>
</reference>
<dbReference type="OrthoDB" id="9788108at2"/>
<dbReference type="GO" id="GO:0055085">
    <property type="term" value="P:transmembrane transport"/>
    <property type="evidence" value="ECO:0007669"/>
    <property type="project" value="InterPro"/>
</dbReference>
<dbReference type="EMBL" id="ACXX02000010">
    <property type="protein sequence ID" value="EGD47013.1"/>
    <property type="molecule type" value="Genomic_DNA"/>
</dbReference>
<dbReference type="STRING" id="588581.Cpap_1208"/>
<dbReference type="Pfam" id="PF00528">
    <property type="entry name" value="BPD_transp_1"/>
    <property type="match status" value="1"/>
</dbReference>
<dbReference type="SUPFAM" id="SSF160964">
    <property type="entry name" value="MalF N-terminal region-like"/>
    <property type="match status" value="1"/>
</dbReference>
<evidence type="ECO:0000313" key="9">
    <source>
        <dbReference type="EMBL" id="EGD47013.1"/>
    </source>
</evidence>
<protein>
    <submittedName>
        <fullName evidence="9">Binding-protein-dependent transport systems inner membrane component</fullName>
    </submittedName>
</protein>
<feature type="domain" description="ABC transmembrane type-1" evidence="8">
    <location>
        <begin position="76"/>
        <end position="287"/>
    </location>
</feature>
<organism evidence="9 10">
    <name type="scientific">Ruminiclostridium papyrosolvens DSM 2782</name>
    <dbReference type="NCBI Taxonomy" id="588581"/>
    <lineage>
        <taxon>Bacteria</taxon>
        <taxon>Bacillati</taxon>
        <taxon>Bacillota</taxon>
        <taxon>Clostridia</taxon>
        <taxon>Eubacteriales</taxon>
        <taxon>Oscillospiraceae</taxon>
        <taxon>Ruminiclostridium</taxon>
    </lineage>
</organism>
<feature type="transmembrane region" description="Helical" evidence="7">
    <location>
        <begin position="268"/>
        <end position="288"/>
    </location>
</feature>
<dbReference type="InterPro" id="IPR035906">
    <property type="entry name" value="MetI-like_sf"/>
</dbReference>
<keyword evidence="3" id="KW-1003">Cell membrane</keyword>